<name>A0A426ZC30_ENSVE</name>
<feature type="region of interest" description="Disordered" evidence="1">
    <location>
        <begin position="1"/>
        <end position="44"/>
    </location>
</feature>
<protein>
    <submittedName>
        <fullName evidence="2">Uncharacterized protein</fullName>
    </submittedName>
</protein>
<sequence length="107" mass="11621">MSKRLVGDGGGSNGNKRRRRQGGATVATEGDSMTRSGYDSKQVKQQLKRRQRWCSFLLEILTTRRGIGVRKVRQGRGSKGGGSDWEITVNGVLAIVAATTEDSVGLR</sequence>
<organism evidence="2 3">
    <name type="scientific">Ensete ventricosum</name>
    <name type="common">Abyssinian banana</name>
    <name type="synonym">Musa ensete</name>
    <dbReference type="NCBI Taxonomy" id="4639"/>
    <lineage>
        <taxon>Eukaryota</taxon>
        <taxon>Viridiplantae</taxon>
        <taxon>Streptophyta</taxon>
        <taxon>Embryophyta</taxon>
        <taxon>Tracheophyta</taxon>
        <taxon>Spermatophyta</taxon>
        <taxon>Magnoliopsida</taxon>
        <taxon>Liliopsida</taxon>
        <taxon>Zingiberales</taxon>
        <taxon>Musaceae</taxon>
        <taxon>Ensete</taxon>
    </lineage>
</organism>
<evidence type="ECO:0000313" key="3">
    <source>
        <dbReference type="Proteomes" id="UP000287651"/>
    </source>
</evidence>
<gene>
    <name evidence="2" type="ORF">B296_00004769</name>
</gene>
<dbReference type="AlphaFoldDB" id="A0A426ZC30"/>
<evidence type="ECO:0000256" key="1">
    <source>
        <dbReference type="SAM" id="MobiDB-lite"/>
    </source>
</evidence>
<reference evidence="2 3" key="1">
    <citation type="journal article" date="2014" name="Agronomy (Basel)">
        <title>A Draft Genome Sequence for Ensete ventricosum, the Drought-Tolerant Tree Against Hunger.</title>
        <authorList>
            <person name="Harrison J."/>
            <person name="Moore K.A."/>
            <person name="Paszkiewicz K."/>
            <person name="Jones T."/>
            <person name="Grant M."/>
            <person name="Ambacheew D."/>
            <person name="Muzemil S."/>
            <person name="Studholme D.J."/>
        </authorList>
    </citation>
    <scope>NUCLEOTIDE SEQUENCE [LARGE SCALE GENOMIC DNA]</scope>
</reference>
<evidence type="ECO:0000313" key="2">
    <source>
        <dbReference type="EMBL" id="RRT61558.1"/>
    </source>
</evidence>
<dbReference type="Proteomes" id="UP000287651">
    <property type="component" value="Unassembled WGS sequence"/>
</dbReference>
<accession>A0A426ZC30</accession>
<dbReference type="EMBL" id="AMZH03007342">
    <property type="protein sequence ID" value="RRT61558.1"/>
    <property type="molecule type" value="Genomic_DNA"/>
</dbReference>
<proteinExistence type="predicted"/>
<comment type="caution">
    <text evidence="2">The sequence shown here is derived from an EMBL/GenBank/DDBJ whole genome shotgun (WGS) entry which is preliminary data.</text>
</comment>